<gene>
    <name evidence="1" type="ORF">SI7747_02002884</name>
</gene>
<dbReference type="InterPro" id="IPR039646">
    <property type="entry name" value="ZNHIT2"/>
</dbReference>
<dbReference type="PANTHER" id="PTHR15555:SF0">
    <property type="entry name" value="ZINC FINGER HIT DOMAIN-CONTAINING PROTEIN 2"/>
    <property type="match status" value="1"/>
</dbReference>
<accession>A0A7I8IGC4</accession>
<keyword evidence="2" id="KW-1185">Reference proteome</keyword>
<organism evidence="1">
    <name type="scientific">Spirodela intermedia</name>
    <name type="common">Intermediate duckweed</name>
    <dbReference type="NCBI Taxonomy" id="51605"/>
    <lineage>
        <taxon>Eukaryota</taxon>
        <taxon>Viridiplantae</taxon>
        <taxon>Streptophyta</taxon>
        <taxon>Embryophyta</taxon>
        <taxon>Tracheophyta</taxon>
        <taxon>Spermatophyta</taxon>
        <taxon>Magnoliopsida</taxon>
        <taxon>Liliopsida</taxon>
        <taxon>Araceae</taxon>
        <taxon>Lemnoideae</taxon>
        <taxon>Spirodela</taxon>
    </lineage>
</organism>
<sequence length="322" mass="35978">MRENVIEEMRQMQQDGETKRKMLEMLKRVHLEEETNDAEVDDEFEGRSFIFIYIEFNLSQETIQKVLSGNDLNLEDLSPEERKQFQRAITSGVLSKMIEPWEPWWLKPSARAISLRQDGTQLVRPVDDQASSETSLSEIPPGPETPLLLLCELTSRDPYCFTLRLYNGDWRCDPLGAAMVVLSVSAILEEGRQPATVPEALGHCLARTCSPEYKHAGGLRLGQILLDDTMGLLFLGSDALVCLLCDLQRLILAGGRCSGPEDEKGKECGGEEQAQACRQEAAGEAWSSLASLVEVEKASMAAIEEARNLTKVPRRKPLIEEL</sequence>
<reference evidence="1 2" key="1">
    <citation type="submission" date="2019-12" db="EMBL/GenBank/DDBJ databases">
        <authorList>
            <person name="Scholz U."/>
            <person name="Mascher M."/>
            <person name="Fiebig A."/>
        </authorList>
    </citation>
    <scope>NUCLEOTIDE SEQUENCE</scope>
</reference>
<dbReference type="EMBL" id="LR743589">
    <property type="protein sequence ID" value="CAA2616669.1"/>
    <property type="molecule type" value="Genomic_DNA"/>
</dbReference>
<dbReference type="Proteomes" id="UP001189122">
    <property type="component" value="Unassembled WGS sequence"/>
</dbReference>
<proteinExistence type="predicted"/>
<dbReference type="PANTHER" id="PTHR15555">
    <property type="entry name" value="ZINC FINGER HIT DOMAIN CONTAINING PROTEIN 2 PROTEIN FON -RELATED"/>
    <property type="match status" value="1"/>
</dbReference>
<evidence type="ECO:0000313" key="1">
    <source>
        <dbReference type="EMBL" id="CAA2616669.1"/>
    </source>
</evidence>
<evidence type="ECO:0000313" key="2">
    <source>
        <dbReference type="Proteomes" id="UP001189122"/>
    </source>
</evidence>
<name>A0A7I8IGC4_SPIIN</name>
<dbReference type="AlphaFoldDB" id="A0A7I8IGC4"/>
<protein>
    <submittedName>
        <fullName evidence="1">Uncharacterized protein</fullName>
    </submittedName>
</protein>
<dbReference type="EMBL" id="CACRZD030000002">
    <property type="protein sequence ID" value="CAA6656344.1"/>
    <property type="molecule type" value="Genomic_DNA"/>
</dbReference>